<sequence>MSTTAVKEELAGETQRHAGSDLLLRKLPLLAKAYALTQQHPKDPQAECNLLCYGPEVYRIHSIARRQDDSGFLRSSRRRQRVEVEEDDENDDAKKRELRMDAVVALPTRIPFLGIIESELCNSMESLQEARRGTKRTEVDTTDARSGKGTSRRIGGKRRRHGAESDAQKGNDESDEERNEDAGVKEEDGIIRSGIEDDVGGEECVLLRAIREPLMTSHAGDKTNQVGTMGLSNTRNGQKNSVFNEGVGGGRMPWEQMLESIMNRYGTADVEKDGEAVQSYLRRVSWIEQQKKLQSGLGATAGTRYRNEQPWMSMTDAMRVQKEMQRMRLQRKRFHRLHKSTEG</sequence>
<feature type="compositionally biased region" description="Basic and acidic residues" evidence="1">
    <location>
        <begin position="128"/>
        <end position="146"/>
    </location>
</feature>
<evidence type="ECO:0000256" key="1">
    <source>
        <dbReference type="SAM" id="MobiDB-lite"/>
    </source>
</evidence>
<feature type="region of interest" description="Disordered" evidence="1">
    <location>
        <begin position="70"/>
        <end position="93"/>
    </location>
</feature>
<dbReference type="AlphaFoldDB" id="K2LVL9"/>
<comment type="caution">
    <text evidence="2">The sequence shown here is derived from an EMBL/GenBank/DDBJ whole genome shotgun (WGS) entry which is preliminary data.</text>
</comment>
<feature type="compositionally biased region" description="Basic and acidic residues" evidence="1">
    <location>
        <begin position="162"/>
        <end position="172"/>
    </location>
</feature>
<organism evidence="2 3">
    <name type="scientific">Trypanosoma cruzi marinkellei</name>
    <dbReference type="NCBI Taxonomy" id="85056"/>
    <lineage>
        <taxon>Eukaryota</taxon>
        <taxon>Discoba</taxon>
        <taxon>Euglenozoa</taxon>
        <taxon>Kinetoplastea</taxon>
        <taxon>Metakinetoplastina</taxon>
        <taxon>Trypanosomatida</taxon>
        <taxon>Trypanosomatidae</taxon>
        <taxon>Trypanosoma</taxon>
        <taxon>Schizotrypanum</taxon>
    </lineage>
</organism>
<protein>
    <submittedName>
        <fullName evidence="2">Uncharacterized protein</fullName>
    </submittedName>
</protein>
<feature type="region of interest" description="Disordered" evidence="1">
    <location>
        <begin position="127"/>
        <end position="194"/>
    </location>
</feature>
<dbReference type="EMBL" id="AHKC01019858">
    <property type="protein sequence ID" value="EKF26768.1"/>
    <property type="molecule type" value="Genomic_DNA"/>
</dbReference>
<feature type="region of interest" description="Disordered" evidence="1">
    <location>
        <begin position="219"/>
        <end position="238"/>
    </location>
</feature>
<proteinExistence type="predicted"/>
<evidence type="ECO:0000313" key="3">
    <source>
        <dbReference type="Proteomes" id="UP000007350"/>
    </source>
</evidence>
<dbReference type="Proteomes" id="UP000007350">
    <property type="component" value="Unassembled WGS sequence"/>
</dbReference>
<reference evidence="2 3" key="1">
    <citation type="journal article" date="2012" name="BMC Genomics">
        <title>Comparative genomic analysis of human infective Trypanosoma cruzi lineages with the bat-restricted subspecies T. cruzi marinkellei.</title>
        <authorList>
            <person name="Franzen O."/>
            <person name="Talavera-Lopez C."/>
            <person name="Ochaya S."/>
            <person name="Butler C.E."/>
            <person name="Messenger L.A."/>
            <person name="Lewis M.D."/>
            <person name="Llewellyn M.S."/>
            <person name="Marinkelle C.J."/>
            <person name="Tyler K.M."/>
            <person name="Miles M.A."/>
            <person name="Andersson B."/>
        </authorList>
    </citation>
    <scope>NUCLEOTIDE SEQUENCE [LARGE SCALE GENOMIC DNA]</scope>
    <source>
        <strain evidence="2 3">B7</strain>
    </source>
</reference>
<dbReference type="OrthoDB" id="253070at2759"/>
<gene>
    <name evidence="2" type="ORF">MOQ_009526</name>
</gene>
<accession>K2LVL9</accession>
<feature type="compositionally biased region" description="Polar residues" evidence="1">
    <location>
        <begin position="222"/>
        <end position="238"/>
    </location>
</feature>
<feature type="compositionally biased region" description="Basic and acidic residues" evidence="1">
    <location>
        <begin position="180"/>
        <end position="190"/>
    </location>
</feature>
<name>K2LVL9_TRYCR</name>
<feature type="compositionally biased region" description="Basic residues" evidence="1">
    <location>
        <begin position="150"/>
        <end position="161"/>
    </location>
</feature>
<keyword evidence="3" id="KW-1185">Reference proteome</keyword>
<evidence type="ECO:0000313" key="2">
    <source>
        <dbReference type="EMBL" id="EKF26768.1"/>
    </source>
</evidence>